<protein>
    <recommendedName>
        <fullName evidence="3">Alpha/beta hydrolase</fullName>
    </recommendedName>
</protein>
<comment type="caution">
    <text evidence="1">The sequence shown here is derived from an EMBL/GenBank/DDBJ whole genome shotgun (WGS) entry which is preliminary data.</text>
</comment>
<evidence type="ECO:0000313" key="2">
    <source>
        <dbReference type="Proteomes" id="UP001242995"/>
    </source>
</evidence>
<dbReference type="EMBL" id="JAUSRG010000002">
    <property type="protein sequence ID" value="MDP9904246.1"/>
    <property type="molecule type" value="Genomic_DNA"/>
</dbReference>
<gene>
    <name evidence="1" type="ORF">J2S90_001192</name>
</gene>
<proteinExistence type="predicted"/>
<sequence length="38" mass="4216">MRTAIWGDFFYKHANSRGKVPGVLSIGHGAGWIASIKW</sequence>
<evidence type="ECO:0000313" key="1">
    <source>
        <dbReference type="EMBL" id="MDP9904246.1"/>
    </source>
</evidence>
<organism evidence="1 2">
    <name type="scientific">Arthrobacter bambusae</name>
    <dbReference type="NCBI Taxonomy" id="1338426"/>
    <lineage>
        <taxon>Bacteria</taxon>
        <taxon>Bacillati</taxon>
        <taxon>Actinomycetota</taxon>
        <taxon>Actinomycetes</taxon>
        <taxon>Micrococcales</taxon>
        <taxon>Micrococcaceae</taxon>
        <taxon>Arthrobacter</taxon>
    </lineage>
</organism>
<reference evidence="1" key="1">
    <citation type="submission" date="2023-07" db="EMBL/GenBank/DDBJ databases">
        <title>Sorghum-associated microbial communities from plants grown in Nebraska, USA.</title>
        <authorList>
            <person name="Schachtman D."/>
        </authorList>
    </citation>
    <scope>NUCLEOTIDE SEQUENCE</scope>
    <source>
        <strain evidence="1">DS1006</strain>
    </source>
</reference>
<dbReference type="AlphaFoldDB" id="A0AAW8DFN5"/>
<dbReference type="Proteomes" id="UP001242995">
    <property type="component" value="Unassembled WGS sequence"/>
</dbReference>
<accession>A0AAW8DFN5</accession>
<evidence type="ECO:0008006" key="3">
    <source>
        <dbReference type="Google" id="ProtNLM"/>
    </source>
</evidence>
<name>A0AAW8DFN5_9MICC</name>